<evidence type="ECO:0000313" key="2">
    <source>
        <dbReference type="Proteomes" id="UP000765509"/>
    </source>
</evidence>
<dbReference type="Proteomes" id="UP000765509">
    <property type="component" value="Unassembled WGS sequence"/>
</dbReference>
<evidence type="ECO:0000313" key="1">
    <source>
        <dbReference type="EMBL" id="MBW0588691.1"/>
    </source>
</evidence>
<proteinExistence type="predicted"/>
<sequence>MEFPCFKSTRKDIECSFSTVQNINSANIDESTYENPINSLSQIDIKQELNQQNALPPEDKSPGEAYNNCNIRNKIHSRFKKIHSIWNHARNEYIKNTIHSPIILEKQLSESEYEKEAGFFCHMEIPEEAEDEHKFIFTEEEFPWEGYTNFQPLSNASLVEQNNDNPGTTMKVQTNMSSG</sequence>
<comment type="caution">
    <text evidence="1">The sequence shown here is derived from an EMBL/GenBank/DDBJ whole genome shotgun (WGS) entry which is preliminary data.</text>
</comment>
<gene>
    <name evidence="1" type="ORF">O181_128406</name>
</gene>
<reference evidence="1" key="1">
    <citation type="submission" date="2021-03" db="EMBL/GenBank/DDBJ databases">
        <title>Draft genome sequence of rust myrtle Austropuccinia psidii MF-1, a brazilian biotype.</title>
        <authorList>
            <person name="Quecine M.C."/>
            <person name="Pachon D.M.R."/>
            <person name="Bonatelli M.L."/>
            <person name="Correr F.H."/>
            <person name="Franceschini L.M."/>
            <person name="Leite T.F."/>
            <person name="Margarido G.R.A."/>
            <person name="Almeida C.A."/>
            <person name="Ferrarezi J.A."/>
            <person name="Labate C.A."/>
        </authorList>
    </citation>
    <scope>NUCLEOTIDE SEQUENCE</scope>
    <source>
        <strain evidence="1">MF-1</strain>
    </source>
</reference>
<keyword evidence="2" id="KW-1185">Reference proteome</keyword>
<accession>A0A9Q3KY13</accession>
<protein>
    <submittedName>
        <fullName evidence="1">Uncharacterized protein</fullName>
    </submittedName>
</protein>
<organism evidence="1 2">
    <name type="scientific">Austropuccinia psidii MF-1</name>
    <dbReference type="NCBI Taxonomy" id="1389203"/>
    <lineage>
        <taxon>Eukaryota</taxon>
        <taxon>Fungi</taxon>
        <taxon>Dikarya</taxon>
        <taxon>Basidiomycota</taxon>
        <taxon>Pucciniomycotina</taxon>
        <taxon>Pucciniomycetes</taxon>
        <taxon>Pucciniales</taxon>
        <taxon>Sphaerophragmiaceae</taxon>
        <taxon>Austropuccinia</taxon>
    </lineage>
</organism>
<name>A0A9Q3KY13_9BASI</name>
<dbReference type="EMBL" id="AVOT02131498">
    <property type="protein sequence ID" value="MBW0588691.1"/>
    <property type="molecule type" value="Genomic_DNA"/>
</dbReference>
<dbReference type="AlphaFoldDB" id="A0A9Q3KY13"/>